<dbReference type="PANTHER" id="PTHR43649">
    <property type="entry name" value="ARABINOSE-BINDING PROTEIN-RELATED"/>
    <property type="match status" value="1"/>
</dbReference>
<keyword evidence="1" id="KW-0732">Signal</keyword>
<dbReference type="EMBL" id="JACBZI010000001">
    <property type="protein sequence ID" value="NYI09042.1"/>
    <property type="molecule type" value="Genomic_DNA"/>
</dbReference>
<keyword evidence="2" id="KW-0813">Transport</keyword>
<protein>
    <submittedName>
        <fullName evidence="2">Multiple sugar transport system substrate-binding protein</fullName>
    </submittedName>
</protein>
<dbReference type="PANTHER" id="PTHR43649:SF12">
    <property type="entry name" value="DIACETYLCHITOBIOSE BINDING PROTEIN DASA"/>
    <property type="match status" value="1"/>
</dbReference>
<dbReference type="RefSeq" id="WP_179530073.1">
    <property type="nucleotide sequence ID" value="NZ_BAAAPP010000002.1"/>
</dbReference>
<dbReference type="InterPro" id="IPR050490">
    <property type="entry name" value="Bact_solute-bd_prot1"/>
</dbReference>
<sequence length="465" mass="50434">MRLIGRAGVRRTTAALLSTVVLAGLAACSDEPSSSRPPLDPDPVASPVAEDRLTLAVWGSRAEIDTYERLMAEYSVLSETSDVEIVAFSDREEAMTALAAGEVDPDVFMASRRDLAWLREEDRTSPVDELLDERFVEFGDVYSRDALLAFSADRRLQCMPFEISPTVVFYNTDLIDFERMQARGLEVPTSSSRWSFEEFQAAAEFATRPRKGTKGVYVDPSLVGLAPFIYAGGGKLFDDDDDPTSLAFSDGSTRDALETTLGLLRNGPLTLSGKQLTQATPLQWFRRGKLGMITGDRSWVPQLRLTQGLSFDVMPIPAIETSATTGELTGFCLARRPVSLSGAADLLVHLISDDVVRPLARTGFLVPANQQVALSEDFLQPGRQPAEASVFTDSADDMVIPPLLDTWGQLQRAVDDQVAQLVTSPGVLDLDSASSTIDFASQVVLAPELVLDTGEEGSEEAGEAQ</sequence>
<dbReference type="Pfam" id="PF13416">
    <property type="entry name" value="SBP_bac_8"/>
    <property type="match status" value="1"/>
</dbReference>
<organism evidence="2 3">
    <name type="scientific">Nocardioides marinus</name>
    <dbReference type="NCBI Taxonomy" id="374514"/>
    <lineage>
        <taxon>Bacteria</taxon>
        <taxon>Bacillati</taxon>
        <taxon>Actinomycetota</taxon>
        <taxon>Actinomycetes</taxon>
        <taxon>Propionibacteriales</taxon>
        <taxon>Nocardioidaceae</taxon>
        <taxon>Nocardioides</taxon>
    </lineage>
</organism>
<reference evidence="2 3" key="1">
    <citation type="submission" date="2020-07" db="EMBL/GenBank/DDBJ databases">
        <title>Sequencing the genomes of 1000 actinobacteria strains.</title>
        <authorList>
            <person name="Klenk H.-P."/>
        </authorList>
    </citation>
    <scope>NUCLEOTIDE SEQUENCE [LARGE SCALE GENOMIC DNA]</scope>
    <source>
        <strain evidence="2 3">DSM 18248</strain>
    </source>
</reference>
<comment type="caution">
    <text evidence="2">The sequence shown here is derived from an EMBL/GenBank/DDBJ whole genome shotgun (WGS) entry which is preliminary data.</text>
</comment>
<proteinExistence type="predicted"/>
<name>A0A7Y9YD39_9ACTN</name>
<accession>A0A7Y9YD39</accession>
<evidence type="ECO:0000313" key="2">
    <source>
        <dbReference type="EMBL" id="NYI09042.1"/>
    </source>
</evidence>
<dbReference type="Gene3D" id="3.40.190.10">
    <property type="entry name" value="Periplasmic binding protein-like II"/>
    <property type="match status" value="1"/>
</dbReference>
<dbReference type="AlphaFoldDB" id="A0A7Y9YD39"/>
<dbReference type="Proteomes" id="UP000537326">
    <property type="component" value="Unassembled WGS sequence"/>
</dbReference>
<gene>
    <name evidence="2" type="ORF">BKA05_000557</name>
</gene>
<evidence type="ECO:0000256" key="1">
    <source>
        <dbReference type="SAM" id="SignalP"/>
    </source>
</evidence>
<dbReference type="InterPro" id="IPR006059">
    <property type="entry name" value="SBP"/>
</dbReference>
<keyword evidence="3" id="KW-1185">Reference proteome</keyword>
<feature type="chain" id="PRO_5030787936" evidence="1">
    <location>
        <begin position="27"/>
        <end position="465"/>
    </location>
</feature>
<keyword evidence="2" id="KW-0762">Sugar transport</keyword>
<evidence type="ECO:0000313" key="3">
    <source>
        <dbReference type="Proteomes" id="UP000537326"/>
    </source>
</evidence>
<dbReference type="SUPFAM" id="SSF53850">
    <property type="entry name" value="Periplasmic binding protein-like II"/>
    <property type="match status" value="1"/>
</dbReference>
<dbReference type="PROSITE" id="PS51257">
    <property type="entry name" value="PROKAR_LIPOPROTEIN"/>
    <property type="match status" value="1"/>
</dbReference>
<feature type="signal peptide" evidence="1">
    <location>
        <begin position="1"/>
        <end position="26"/>
    </location>
</feature>